<reference evidence="3 4" key="1">
    <citation type="submission" date="2016-10" db="EMBL/GenBank/DDBJ databases">
        <authorList>
            <person name="de Groot N.N."/>
        </authorList>
    </citation>
    <scope>NUCLEOTIDE SEQUENCE [LARGE SCALE GENOMIC DNA]</scope>
    <source>
        <strain evidence="3 4">DSM 44637</strain>
    </source>
</reference>
<evidence type="ECO:0000313" key="3">
    <source>
        <dbReference type="EMBL" id="SFN94823.1"/>
    </source>
</evidence>
<dbReference type="EMBL" id="FOWC01000001">
    <property type="protein sequence ID" value="SFN94823.1"/>
    <property type="molecule type" value="Genomic_DNA"/>
</dbReference>
<dbReference type="Pfam" id="PF02575">
    <property type="entry name" value="YbaB_DNA_bd"/>
    <property type="match status" value="1"/>
</dbReference>
<organism evidence="3 4">
    <name type="scientific">Amycolatopsis rubida</name>
    <dbReference type="NCBI Taxonomy" id="112413"/>
    <lineage>
        <taxon>Bacteria</taxon>
        <taxon>Bacillati</taxon>
        <taxon>Actinomycetota</taxon>
        <taxon>Actinomycetes</taxon>
        <taxon>Pseudonocardiales</taxon>
        <taxon>Pseudonocardiaceae</taxon>
        <taxon>Amycolatopsis</taxon>
    </lineage>
</organism>
<name>A0A1I5D6J6_9PSEU</name>
<dbReference type="Gene3D" id="3.30.1310.10">
    <property type="entry name" value="Nucleoid-associated protein YbaB-like domain"/>
    <property type="match status" value="1"/>
</dbReference>
<evidence type="ECO:0000256" key="1">
    <source>
        <dbReference type="SAM" id="Coils"/>
    </source>
</evidence>
<dbReference type="InterPro" id="IPR036894">
    <property type="entry name" value="YbaB-like_sf"/>
</dbReference>
<sequence>MVSVSAEMDRLVAEFDKFQTKLKQAEAQFAKVGDMQEELNALEAEVTSPDRAVTVVAGPSGSIKDLRLTPDALRQQPDQLATSILATLHKAVAESARKQAGIVDEHVGTAFGLNVSEQVLDAQAAGLGTTVEELESNLPEEQPQQAARDRDDDDFANNDLLRDDRRTPQAPPPAPPSASAGDQFLKNLFNDEEDHR</sequence>
<evidence type="ECO:0000313" key="4">
    <source>
        <dbReference type="Proteomes" id="UP000199137"/>
    </source>
</evidence>
<feature type="coiled-coil region" evidence="1">
    <location>
        <begin position="8"/>
        <end position="45"/>
    </location>
</feature>
<accession>A0A1I5D6J6</accession>
<dbReference type="STRING" id="112413.SAMN05421854_101116"/>
<protein>
    <submittedName>
        <fullName evidence="3">Conserved DNA-binding protein YbaB</fullName>
    </submittedName>
</protein>
<dbReference type="RefSeq" id="WP_425285679.1">
    <property type="nucleotide sequence ID" value="NZ_FOWC01000001.1"/>
</dbReference>
<proteinExistence type="predicted"/>
<dbReference type="InterPro" id="IPR004401">
    <property type="entry name" value="YbaB/EbfC"/>
</dbReference>
<dbReference type="Proteomes" id="UP000199137">
    <property type="component" value="Unassembled WGS sequence"/>
</dbReference>
<dbReference type="SUPFAM" id="SSF82607">
    <property type="entry name" value="YbaB-like"/>
    <property type="match status" value="1"/>
</dbReference>
<keyword evidence="3" id="KW-0238">DNA-binding</keyword>
<keyword evidence="1" id="KW-0175">Coiled coil</keyword>
<dbReference type="GO" id="GO:0003677">
    <property type="term" value="F:DNA binding"/>
    <property type="evidence" value="ECO:0007669"/>
    <property type="project" value="UniProtKB-KW"/>
</dbReference>
<gene>
    <name evidence="3" type="ORF">SAMN05421854_101116</name>
</gene>
<feature type="region of interest" description="Disordered" evidence="2">
    <location>
        <begin position="134"/>
        <end position="196"/>
    </location>
</feature>
<dbReference type="AlphaFoldDB" id="A0A1I5D6J6"/>
<evidence type="ECO:0000256" key="2">
    <source>
        <dbReference type="SAM" id="MobiDB-lite"/>
    </source>
</evidence>